<evidence type="ECO:0000313" key="3">
    <source>
        <dbReference type="Proteomes" id="UP001324115"/>
    </source>
</evidence>
<proteinExistence type="predicted"/>
<dbReference type="Pfam" id="PF00561">
    <property type="entry name" value="Abhydrolase_1"/>
    <property type="match status" value="1"/>
</dbReference>
<dbReference type="Gene3D" id="3.40.50.1820">
    <property type="entry name" value="alpha/beta hydrolase"/>
    <property type="match status" value="1"/>
</dbReference>
<keyword evidence="3" id="KW-1185">Reference proteome</keyword>
<gene>
    <name evidence="2" type="ORF">RGQ29_026215</name>
</gene>
<dbReference type="SUPFAM" id="SSF53474">
    <property type="entry name" value="alpha/beta-Hydrolases"/>
    <property type="match status" value="1"/>
</dbReference>
<dbReference type="EMBL" id="JAXUIC010000007">
    <property type="protein sequence ID" value="KAK4583349.1"/>
    <property type="molecule type" value="Genomic_DNA"/>
</dbReference>
<organism evidence="2 3">
    <name type="scientific">Quercus rubra</name>
    <name type="common">Northern red oak</name>
    <name type="synonym">Quercus borealis</name>
    <dbReference type="NCBI Taxonomy" id="3512"/>
    <lineage>
        <taxon>Eukaryota</taxon>
        <taxon>Viridiplantae</taxon>
        <taxon>Streptophyta</taxon>
        <taxon>Embryophyta</taxon>
        <taxon>Tracheophyta</taxon>
        <taxon>Spermatophyta</taxon>
        <taxon>Magnoliopsida</taxon>
        <taxon>eudicotyledons</taxon>
        <taxon>Gunneridae</taxon>
        <taxon>Pentapetalae</taxon>
        <taxon>rosids</taxon>
        <taxon>fabids</taxon>
        <taxon>Fagales</taxon>
        <taxon>Fagaceae</taxon>
        <taxon>Quercus</taxon>
    </lineage>
</organism>
<dbReference type="Proteomes" id="UP001324115">
    <property type="component" value="Unassembled WGS sequence"/>
</dbReference>
<feature type="domain" description="AB hydrolase-1" evidence="1">
    <location>
        <begin position="175"/>
        <end position="441"/>
    </location>
</feature>
<accession>A0AAN7F193</accession>
<protein>
    <recommendedName>
        <fullName evidence="1">AB hydrolase-1 domain-containing protein</fullName>
    </recommendedName>
</protein>
<dbReference type="InterPro" id="IPR000073">
    <property type="entry name" value="AB_hydrolase_1"/>
</dbReference>
<comment type="caution">
    <text evidence="2">The sequence shown here is derived from an EMBL/GenBank/DDBJ whole genome shotgun (WGS) entry which is preliminary data.</text>
</comment>
<dbReference type="InterPro" id="IPR029058">
    <property type="entry name" value="AB_hydrolase_fold"/>
</dbReference>
<sequence length="489" mass="55306">MSEMRGSNMWRDELASLVDDTGIRYAGEPIGVSSAYVVSGESRSRAVEPESFKDQVKGFAMAWGEIVVELGRGCKDIVQQSLLREDSYIGRKLQKPCAKVSGRLKYLNEFLPEDRDPAHSWSVIFFVFVLALADGRHMAYCEQGVPADRARFSLIAPHSFLSSRLAGIPGIKMSLLQEFGVRLVSYDLPGFGESDPHPNRNLNSSAFDMLHLANAVGISGKFWVLGHSSGSMHAWAALRYIPDRIAGAAMLAPMINPYAPGMTKEEVKRIWEKCVPRRRLLYFLAHRFPRFLSYFYRRSFLSGKHDRIDKRLFLSLGKKDEILIEEPKFEEFWHRDVEESIRQGTTKPFIEEAVLQVSDWGFRLADLQVHKKCKRKGVLSWLKSLYSEAECELAGFLGPIHIWQGMDDQAVPPSTTDYIGRILPGAIVHKLPNEGHFSYFFFCDECQRRIFSTLFGVSKGPIDRKVEMDQTPFNGDTEVVSTVAGSTTE</sequence>
<dbReference type="PANTHER" id="PTHR45763">
    <property type="entry name" value="HYDROLASE, ALPHA/BETA FOLD FAMILY PROTEIN, EXPRESSED-RELATED"/>
    <property type="match status" value="1"/>
</dbReference>
<name>A0AAN7F193_QUERU</name>
<reference evidence="2 3" key="1">
    <citation type="journal article" date="2023" name="G3 (Bethesda)">
        <title>A haplotype-resolved chromosome-scale genome for Quercus rubra L. provides insights into the genetics of adaptive traits for red oak species.</title>
        <authorList>
            <person name="Kapoor B."/>
            <person name="Jenkins J."/>
            <person name="Schmutz J."/>
            <person name="Zhebentyayeva T."/>
            <person name="Kuelheim C."/>
            <person name="Coggeshall M."/>
            <person name="Heim C."/>
            <person name="Lasky J.R."/>
            <person name="Leites L."/>
            <person name="Islam-Faridi N."/>
            <person name="Romero-Severson J."/>
            <person name="DeLeo V.L."/>
            <person name="Lucas S.M."/>
            <person name="Lazic D."/>
            <person name="Gailing O."/>
            <person name="Carlson J."/>
            <person name="Staton M."/>
        </authorList>
    </citation>
    <scope>NUCLEOTIDE SEQUENCE [LARGE SCALE GENOMIC DNA]</scope>
    <source>
        <strain evidence="2">Pseudo-F2</strain>
    </source>
</reference>
<dbReference type="PANTHER" id="PTHR45763:SF8">
    <property type="entry name" value="ALPHA_BETA-HYDROLASES SUPERFAMILY PROTEIN"/>
    <property type="match status" value="1"/>
</dbReference>
<evidence type="ECO:0000313" key="2">
    <source>
        <dbReference type="EMBL" id="KAK4583349.1"/>
    </source>
</evidence>
<evidence type="ECO:0000259" key="1">
    <source>
        <dbReference type="Pfam" id="PF00561"/>
    </source>
</evidence>
<dbReference type="AlphaFoldDB" id="A0AAN7F193"/>